<dbReference type="InterPro" id="IPR007439">
    <property type="entry name" value="Chemotax_Pase_CheZ"/>
</dbReference>
<evidence type="ECO:0000256" key="7">
    <source>
        <dbReference type="ARBA" id="ARBA00022801"/>
    </source>
</evidence>
<dbReference type="PIRSF" id="PIRSF002884">
    <property type="entry name" value="CheZ"/>
    <property type="match status" value="1"/>
</dbReference>
<protein>
    <recommendedName>
        <fullName evidence="3 10">Protein phosphatase CheZ</fullName>
        <ecNumber evidence="10">3.1.3.-</ecNumber>
    </recommendedName>
    <alternativeName>
        <fullName evidence="9 10">Chemotaxis protein CheZ</fullName>
    </alternativeName>
</protein>
<evidence type="ECO:0000256" key="10">
    <source>
        <dbReference type="PIRNR" id="PIRNR002884"/>
    </source>
</evidence>
<feature type="region of interest" description="Disordered" evidence="11">
    <location>
        <begin position="228"/>
        <end position="253"/>
    </location>
</feature>
<keyword evidence="4 10" id="KW-0963">Cytoplasm</keyword>
<evidence type="ECO:0000313" key="12">
    <source>
        <dbReference type="EMBL" id="MDO3382574.1"/>
    </source>
</evidence>
<dbReference type="EC" id="3.1.3.-" evidence="10"/>
<proteinExistence type="inferred from homology"/>
<name>A0ABT8TEP8_9GAMM</name>
<comment type="similarity">
    <text evidence="2 10">Belongs to the CheZ family.</text>
</comment>
<comment type="function">
    <text evidence="10">Plays an important role in bacterial chemotaxis signal transduction pathway by accelerating the dephosphorylation of phosphorylated CheY (CheY-P).</text>
</comment>
<evidence type="ECO:0000256" key="4">
    <source>
        <dbReference type="ARBA" id="ARBA00022490"/>
    </source>
</evidence>
<evidence type="ECO:0000256" key="6">
    <source>
        <dbReference type="ARBA" id="ARBA00022779"/>
    </source>
</evidence>
<dbReference type="PANTHER" id="PTHR43693:SF1">
    <property type="entry name" value="PROTEIN PHOSPHATASE CHEZ"/>
    <property type="match status" value="1"/>
</dbReference>
<comment type="caution">
    <text evidence="12">The sequence shown here is derived from an EMBL/GenBank/DDBJ whole genome shotgun (WGS) entry which is preliminary data.</text>
</comment>
<reference evidence="12" key="1">
    <citation type="submission" date="2023-07" db="EMBL/GenBank/DDBJ databases">
        <title>Gilvimarinus algae sp. nov., isolated from the surface of Kelp.</title>
        <authorList>
            <person name="Sun Y.Y."/>
            <person name="Gong Y."/>
            <person name="Du Z.J."/>
        </authorList>
    </citation>
    <scope>NUCLEOTIDE SEQUENCE</scope>
    <source>
        <strain evidence="12">SDUM040014</strain>
    </source>
</reference>
<comment type="subcellular location">
    <subcellularLocation>
        <location evidence="1 10">Cytoplasm</location>
    </subcellularLocation>
</comment>
<evidence type="ECO:0000256" key="3">
    <source>
        <dbReference type="ARBA" id="ARBA00018484"/>
    </source>
</evidence>
<dbReference type="PANTHER" id="PTHR43693">
    <property type="entry name" value="PROTEIN PHOSPHATASE CHEZ"/>
    <property type="match status" value="1"/>
</dbReference>
<organism evidence="12 13">
    <name type="scientific">Gilvimarinus algae</name>
    <dbReference type="NCBI Taxonomy" id="3058037"/>
    <lineage>
        <taxon>Bacteria</taxon>
        <taxon>Pseudomonadati</taxon>
        <taxon>Pseudomonadota</taxon>
        <taxon>Gammaproteobacteria</taxon>
        <taxon>Cellvibrionales</taxon>
        <taxon>Cellvibrionaceae</taxon>
        <taxon>Gilvimarinus</taxon>
    </lineage>
</organism>
<gene>
    <name evidence="12" type="ORF">QWI16_10360</name>
</gene>
<dbReference type="Gene3D" id="1.10.287.500">
    <property type="entry name" value="Helix hairpin bin"/>
    <property type="match status" value="1"/>
</dbReference>
<evidence type="ECO:0000256" key="1">
    <source>
        <dbReference type="ARBA" id="ARBA00004496"/>
    </source>
</evidence>
<comment type="subunit">
    <text evidence="10">Homodimer.</text>
</comment>
<dbReference type="InterPro" id="IPR050992">
    <property type="entry name" value="CheZ_family_phosphatases"/>
</dbReference>
<evidence type="ECO:0000256" key="9">
    <source>
        <dbReference type="ARBA" id="ARBA00029599"/>
    </source>
</evidence>
<sequence>MTSEKQEHDNNLFVKELQESASLLVEKLQGNDFAEASKLIHSIIESRDKHLYQSVGRLTRGLHNAIVNFNVDGDFSKEPPDIERSEIRDASDRLKYVIELTQKAADKTMDMVEEAAPIAMNLGQEANNLRNEWTRLQSGDMSAEEFRTLYTRMEDFLAQMESGTEQLGKNLQEIILEQGFQDLTGQVLKRVMGLIAEVEQDLVSLVRIAGQVEEITGLHVEADSEGKARVVDNGRGEGPQINTQKDDVVSSQDEVDDLLSSLGF</sequence>
<dbReference type="Proteomes" id="UP001168380">
    <property type="component" value="Unassembled WGS sequence"/>
</dbReference>
<dbReference type="SUPFAM" id="SSF75708">
    <property type="entry name" value="Chemotaxis phosphatase CheZ"/>
    <property type="match status" value="1"/>
</dbReference>
<evidence type="ECO:0000256" key="5">
    <source>
        <dbReference type="ARBA" id="ARBA00022500"/>
    </source>
</evidence>
<dbReference type="Pfam" id="PF04344">
    <property type="entry name" value="CheZ"/>
    <property type="match status" value="1"/>
</dbReference>
<evidence type="ECO:0000256" key="8">
    <source>
        <dbReference type="ARBA" id="ARBA00022912"/>
    </source>
</evidence>
<keyword evidence="8 10" id="KW-0904">Protein phosphatase</keyword>
<evidence type="ECO:0000256" key="2">
    <source>
        <dbReference type="ARBA" id="ARBA00005908"/>
    </source>
</evidence>
<evidence type="ECO:0000313" key="13">
    <source>
        <dbReference type="Proteomes" id="UP001168380"/>
    </source>
</evidence>
<dbReference type="RefSeq" id="WP_302712906.1">
    <property type="nucleotide sequence ID" value="NZ_JAULRT010000052.1"/>
</dbReference>
<keyword evidence="5 10" id="KW-0145">Chemotaxis</keyword>
<keyword evidence="13" id="KW-1185">Reference proteome</keyword>
<keyword evidence="7 10" id="KW-0378">Hydrolase</keyword>
<dbReference type="EMBL" id="JAULRT010000052">
    <property type="protein sequence ID" value="MDO3382574.1"/>
    <property type="molecule type" value="Genomic_DNA"/>
</dbReference>
<evidence type="ECO:0000256" key="11">
    <source>
        <dbReference type="SAM" id="MobiDB-lite"/>
    </source>
</evidence>
<keyword evidence="6 10" id="KW-0283">Flagellar rotation</keyword>
<accession>A0ABT8TEP8</accession>